<dbReference type="PROSITE" id="PS00211">
    <property type="entry name" value="ABC_TRANSPORTER_1"/>
    <property type="match status" value="1"/>
</dbReference>
<dbReference type="InterPro" id="IPR017871">
    <property type="entry name" value="ABC_transporter-like_CS"/>
</dbReference>
<dbReference type="InterPro" id="IPR027417">
    <property type="entry name" value="P-loop_NTPase"/>
</dbReference>
<dbReference type="Proteomes" id="UP000231648">
    <property type="component" value="Unassembled WGS sequence"/>
</dbReference>
<dbReference type="GO" id="GO:0005524">
    <property type="term" value="F:ATP binding"/>
    <property type="evidence" value="ECO:0007669"/>
    <property type="project" value="UniProtKB-UniRule"/>
</dbReference>
<dbReference type="InterPro" id="IPR015854">
    <property type="entry name" value="ABC_transpr_LolD-like"/>
</dbReference>
<evidence type="ECO:0000256" key="6">
    <source>
        <dbReference type="ARBA" id="ARBA00022840"/>
    </source>
</evidence>
<evidence type="ECO:0000256" key="7">
    <source>
        <dbReference type="ARBA" id="ARBA00023136"/>
    </source>
</evidence>
<dbReference type="PROSITE" id="PS50893">
    <property type="entry name" value="ABC_TRANSPORTER_2"/>
    <property type="match status" value="1"/>
</dbReference>
<organism evidence="11 12">
    <name type="scientific">Candidatus Portnoybacteria bacterium CG10_big_fil_rev_8_21_14_0_10_38_18</name>
    <dbReference type="NCBI Taxonomy" id="1974813"/>
    <lineage>
        <taxon>Bacteria</taxon>
        <taxon>Candidatus Portnoyibacteriota</taxon>
    </lineage>
</organism>
<dbReference type="SMART" id="SM00382">
    <property type="entry name" value="AAA"/>
    <property type="match status" value="1"/>
</dbReference>
<comment type="subcellular location">
    <subcellularLocation>
        <location evidence="9">Cell membrane</location>
        <topology evidence="9">Peripheral membrane protein</topology>
        <orientation evidence="9">Cytoplasmic side</orientation>
    </subcellularLocation>
</comment>
<dbReference type="GO" id="GO:0022857">
    <property type="term" value="F:transmembrane transporter activity"/>
    <property type="evidence" value="ECO:0007669"/>
    <property type="project" value="TreeGrafter"/>
</dbReference>
<dbReference type="GO" id="GO:0051301">
    <property type="term" value="P:cell division"/>
    <property type="evidence" value="ECO:0007669"/>
    <property type="project" value="UniProtKB-UniRule"/>
</dbReference>
<dbReference type="GO" id="GO:0016887">
    <property type="term" value="F:ATP hydrolysis activity"/>
    <property type="evidence" value="ECO:0007669"/>
    <property type="project" value="InterPro"/>
</dbReference>
<accession>A0A2M8KBY9</accession>
<sequence length="226" mass="25473">MIDFKNVSKYYPGDCIALEKVTFSVNPKEFVSIVGRSGAGKTTLLRLLLKEEEPTEGEVMVDGRDIKNLKQKEIPAYRRKIGVIFQDFKLLPNKTAYENIAFAMEAGGRSEEEIAEDVPQILSLVELVDKADNFPCQLSGGEKQRVAIGRALVHKPDILMADEPTGNLDPLHTWDIIRLLCRINELGTTVILATHDREIINALERRVISLDRGRVIRDEENGRYIV</sequence>
<dbReference type="FunFam" id="3.40.50.300:FF:000056">
    <property type="entry name" value="Cell division ATP-binding protein FtsE"/>
    <property type="match status" value="1"/>
</dbReference>
<keyword evidence="5 9" id="KW-0547">Nucleotide-binding</keyword>
<dbReference type="NCBIfam" id="TIGR02673">
    <property type="entry name" value="FtsE"/>
    <property type="match status" value="1"/>
</dbReference>
<dbReference type="PANTHER" id="PTHR24220">
    <property type="entry name" value="IMPORT ATP-BINDING PROTEIN"/>
    <property type="match status" value="1"/>
</dbReference>
<reference evidence="12" key="1">
    <citation type="submission" date="2017-09" db="EMBL/GenBank/DDBJ databases">
        <title>Depth-based differentiation of microbial function through sediment-hosted aquifers and enrichment of novel symbionts in the deep terrestrial subsurface.</title>
        <authorList>
            <person name="Probst A.J."/>
            <person name="Ladd B."/>
            <person name="Jarett J.K."/>
            <person name="Geller-Mcgrath D.E."/>
            <person name="Sieber C.M.K."/>
            <person name="Emerson J.B."/>
            <person name="Anantharaman K."/>
            <person name="Thomas B.C."/>
            <person name="Malmstrom R."/>
            <person name="Stieglmeier M."/>
            <person name="Klingl A."/>
            <person name="Woyke T."/>
            <person name="Ryan C.M."/>
            <person name="Banfield J.F."/>
        </authorList>
    </citation>
    <scope>NUCLEOTIDE SEQUENCE [LARGE SCALE GENOMIC DNA]</scope>
</reference>
<dbReference type="GO" id="GO:0005886">
    <property type="term" value="C:plasma membrane"/>
    <property type="evidence" value="ECO:0007669"/>
    <property type="project" value="UniProtKB-SubCell"/>
</dbReference>
<comment type="subunit">
    <text evidence="9">Homodimer. Forms a membrane-associated complex with FtsX.</text>
</comment>
<evidence type="ECO:0000256" key="1">
    <source>
        <dbReference type="ARBA" id="ARBA00005417"/>
    </source>
</evidence>
<comment type="function">
    <text evidence="9">Part of the ABC transporter FtsEX involved in cellular division.</text>
</comment>
<dbReference type="InterPro" id="IPR005286">
    <property type="entry name" value="Cell_div_FtsE"/>
</dbReference>
<protein>
    <recommendedName>
        <fullName evidence="2 9">Cell division ATP-binding protein FtsE</fullName>
    </recommendedName>
</protein>
<evidence type="ECO:0000256" key="4">
    <source>
        <dbReference type="ARBA" id="ARBA00022618"/>
    </source>
</evidence>
<evidence type="ECO:0000259" key="10">
    <source>
        <dbReference type="PROSITE" id="PS50893"/>
    </source>
</evidence>
<evidence type="ECO:0000313" key="12">
    <source>
        <dbReference type="Proteomes" id="UP000231648"/>
    </source>
</evidence>
<evidence type="ECO:0000256" key="3">
    <source>
        <dbReference type="ARBA" id="ARBA00022475"/>
    </source>
</evidence>
<comment type="similarity">
    <text evidence="1 9">Belongs to the ABC transporter superfamily.</text>
</comment>
<dbReference type="Pfam" id="PF00005">
    <property type="entry name" value="ABC_tran"/>
    <property type="match status" value="1"/>
</dbReference>
<evidence type="ECO:0000256" key="5">
    <source>
        <dbReference type="ARBA" id="ARBA00022741"/>
    </source>
</evidence>
<evidence type="ECO:0000313" key="11">
    <source>
        <dbReference type="EMBL" id="PJE57413.1"/>
    </source>
</evidence>
<keyword evidence="8 9" id="KW-0131">Cell cycle</keyword>
<feature type="domain" description="ABC transporter" evidence="10">
    <location>
        <begin position="2"/>
        <end position="226"/>
    </location>
</feature>
<dbReference type="PANTHER" id="PTHR24220:SF470">
    <property type="entry name" value="CELL DIVISION ATP-BINDING PROTEIN FTSE"/>
    <property type="match status" value="1"/>
</dbReference>
<dbReference type="InterPro" id="IPR003593">
    <property type="entry name" value="AAA+_ATPase"/>
</dbReference>
<evidence type="ECO:0000256" key="9">
    <source>
        <dbReference type="RuleBase" id="RU365094"/>
    </source>
</evidence>
<comment type="caution">
    <text evidence="11">The sequence shown here is derived from an EMBL/GenBank/DDBJ whole genome shotgun (WGS) entry which is preliminary data.</text>
</comment>
<keyword evidence="3 9" id="KW-1003">Cell membrane</keyword>
<gene>
    <name evidence="9 11" type="primary">ftsE</name>
    <name evidence="11" type="ORF">COU82_02070</name>
</gene>
<dbReference type="Gene3D" id="3.40.50.300">
    <property type="entry name" value="P-loop containing nucleotide triphosphate hydrolases"/>
    <property type="match status" value="1"/>
</dbReference>
<keyword evidence="4 9" id="KW-0132">Cell division</keyword>
<evidence type="ECO:0000256" key="2">
    <source>
        <dbReference type="ARBA" id="ARBA00020019"/>
    </source>
</evidence>
<dbReference type="EMBL" id="PFDX01000026">
    <property type="protein sequence ID" value="PJE57413.1"/>
    <property type="molecule type" value="Genomic_DNA"/>
</dbReference>
<keyword evidence="7 9" id="KW-0472">Membrane</keyword>
<dbReference type="SUPFAM" id="SSF52540">
    <property type="entry name" value="P-loop containing nucleoside triphosphate hydrolases"/>
    <property type="match status" value="1"/>
</dbReference>
<name>A0A2M8KBY9_9BACT</name>
<dbReference type="AlphaFoldDB" id="A0A2M8KBY9"/>
<evidence type="ECO:0000256" key="8">
    <source>
        <dbReference type="ARBA" id="ARBA00023306"/>
    </source>
</evidence>
<dbReference type="InterPro" id="IPR003439">
    <property type="entry name" value="ABC_transporter-like_ATP-bd"/>
</dbReference>
<keyword evidence="6 9" id="KW-0067">ATP-binding</keyword>
<proteinExistence type="inferred from homology"/>